<evidence type="ECO:0000256" key="1">
    <source>
        <dbReference type="SAM" id="MobiDB-lite"/>
    </source>
</evidence>
<name>A0AA35QWX4_GEOBA</name>
<comment type="caution">
    <text evidence="2">The sequence shown here is derived from an EMBL/GenBank/DDBJ whole genome shotgun (WGS) entry which is preliminary data.</text>
</comment>
<protein>
    <submittedName>
        <fullName evidence="2">Protein polybromo-1</fullName>
    </submittedName>
</protein>
<evidence type="ECO:0000313" key="2">
    <source>
        <dbReference type="EMBL" id="CAI7994007.1"/>
    </source>
</evidence>
<keyword evidence="3" id="KW-1185">Reference proteome</keyword>
<reference evidence="2" key="1">
    <citation type="submission" date="2023-03" db="EMBL/GenBank/DDBJ databases">
        <authorList>
            <person name="Steffen K."/>
            <person name="Cardenas P."/>
        </authorList>
    </citation>
    <scope>NUCLEOTIDE SEQUENCE</scope>
</reference>
<dbReference type="AlphaFoldDB" id="A0AA35QWX4"/>
<feature type="compositionally biased region" description="Low complexity" evidence="1">
    <location>
        <begin position="146"/>
        <end position="159"/>
    </location>
</feature>
<dbReference type="EMBL" id="CASHTH010000206">
    <property type="protein sequence ID" value="CAI7994007.1"/>
    <property type="molecule type" value="Genomic_DNA"/>
</dbReference>
<organism evidence="2 3">
    <name type="scientific">Geodia barretti</name>
    <name type="common">Barrett's horny sponge</name>
    <dbReference type="NCBI Taxonomy" id="519541"/>
    <lineage>
        <taxon>Eukaryota</taxon>
        <taxon>Metazoa</taxon>
        <taxon>Porifera</taxon>
        <taxon>Demospongiae</taxon>
        <taxon>Heteroscleromorpha</taxon>
        <taxon>Tetractinellida</taxon>
        <taxon>Astrophorina</taxon>
        <taxon>Geodiidae</taxon>
        <taxon>Geodia</taxon>
    </lineage>
</organism>
<accession>A0AA35QWX4</accession>
<dbReference type="Proteomes" id="UP001174909">
    <property type="component" value="Unassembled WGS sequence"/>
</dbReference>
<evidence type="ECO:0000313" key="3">
    <source>
        <dbReference type="Proteomes" id="UP001174909"/>
    </source>
</evidence>
<proteinExistence type="predicted"/>
<feature type="region of interest" description="Disordered" evidence="1">
    <location>
        <begin position="136"/>
        <end position="172"/>
    </location>
</feature>
<gene>
    <name evidence="2" type="ORF">GBAR_LOCUS1364</name>
</gene>
<sequence>MLNADTTHLVREADGHFYCRWANCPRNPRHGGRAFDAMPKITRHVKEVHLLKLSQTALGLNPRSHVIQGQVVRPPAPSPPAPSPVISLSSIPLPSNFASPSLPVAHIPIITPPPVPIGTNLSSSYTTSSVSLDAQQSVPSATVEGTPAAAPVSLSSVPSTAPPPSSDAPTTTSAIPLPISSIFVAPPVDKKPILHSAIYTKYIEGLQKGSKYSSSLQTTDQMSPAHRSSMTSSQIQVSDWLLPSAIPPNMSATEALVTLRDHLLRDSLRLGQHLDHFQ</sequence>